<evidence type="ECO:0000313" key="1">
    <source>
        <dbReference type="EMBL" id="KAF6804271.1"/>
    </source>
</evidence>
<dbReference type="Proteomes" id="UP000652219">
    <property type="component" value="Unassembled WGS sequence"/>
</dbReference>
<comment type="caution">
    <text evidence="1">The sequence shown here is derived from an EMBL/GenBank/DDBJ whole genome shotgun (WGS) entry which is preliminary data.</text>
</comment>
<dbReference type="EMBL" id="WIGN01000213">
    <property type="protein sequence ID" value="KAF6804271.1"/>
    <property type="molecule type" value="Genomic_DNA"/>
</dbReference>
<gene>
    <name evidence="1" type="ORF">CSOJ01_10302</name>
</gene>
<sequence>MLSGIAAPSNTPVPSFYLPLIAARISGESLEAFGPLLGQLASRIPCLHTRLDFIQLVCVSNANCMASNTARHDGFDVRAMNDVLMQIPLLLDLNEQDGRSLFGVSFAYAARHGFEYLQKWASSVFSKKIRPELTVTSMESAVTNRPEPVAFKLGYLSSIAGHRLNAGNGASVLKNGRSINLDVIWARVAPRIIGDLGPANATHGNSHVKPTLATADVLLPICRMFLEIDMLEDLAKLITRTPRGIEHPKVTTADFKELMKFLQGLAPLLIDHGVPLEASLWSVFYKKILSVYLRKIVGPFPSRGSDQVVWRKSLACVRESWRRITEDTLKILLADDYASITEPSNSILDGSYMPDGHGVWTRYGNDTEVSRVMARRAVKGIRVTSYGGKRRAVDL</sequence>
<dbReference type="AlphaFoldDB" id="A0A8H6MQA8"/>
<keyword evidence="2" id="KW-1185">Reference proteome</keyword>
<proteinExistence type="predicted"/>
<organism evidence="1 2">
    <name type="scientific">Colletotrichum sojae</name>
    <dbReference type="NCBI Taxonomy" id="2175907"/>
    <lineage>
        <taxon>Eukaryota</taxon>
        <taxon>Fungi</taxon>
        <taxon>Dikarya</taxon>
        <taxon>Ascomycota</taxon>
        <taxon>Pezizomycotina</taxon>
        <taxon>Sordariomycetes</taxon>
        <taxon>Hypocreomycetidae</taxon>
        <taxon>Glomerellales</taxon>
        <taxon>Glomerellaceae</taxon>
        <taxon>Colletotrichum</taxon>
        <taxon>Colletotrichum orchidearum species complex</taxon>
    </lineage>
</organism>
<protein>
    <submittedName>
        <fullName evidence="1">Uncharacterized protein</fullName>
    </submittedName>
</protein>
<evidence type="ECO:0000313" key="2">
    <source>
        <dbReference type="Proteomes" id="UP000652219"/>
    </source>
</evidence>
<reference evidence="1 2" key="1">
    <citation type="journal article" date="2020" name="Phytopathology">
        <title>Genome Sequence Resources of Colletotrichum truncatum, C. plurivorum, C. musicola, and C. sojae: Four Species Pathogenic to Soybean (Glycine max).</title>
        <authorList>
            <person name="Rogerio F."/>
            <person name="Boufleur T.R."/>
            <person name="Ciampi-Guillardi M."/>
            <person name="Sukno S.A."/>
            <person name="Thon M.R."/>
            <person name="Massola Junior N.S."/>
            <person name="Baroncelli R."/>
        </authorList>
    </citation>
    <scope>NUCLEOTIDE SEQUENCE [LARGE SCALE GENOMIC DNA]</scope>
    <source>
        <strain evidence="1 2">LFN0009</strain>
    </source>
</reference>
<name>A0A8H6MQA8_9PEZI</name>
<accession>A0A8H6MQA8</accession>